<accession>A0A816DN31</accession>
<reference evidence="3" key="1">
    <citation type="submission" date="2021-02" db="EMBL/GenBank/DDBJ databases">
        <authorList>
            <person name="Nowell W R."/>
        </authorList>
    </citation>
    <scope>NUCLEOTIDE SEQUENCE</scope>
</reference>
<gene>
    <name evidence="3" type="ORF">JXQ802_LOCUS52792</name>
    <name evidence="2" type="ORF">PYM288_LOCUS36448</name>
</gene>
<dbReference type="PANTHER" id="PTHR21301">
    <property type="entry name" value="REVERSE TRANSCRIPTASE"/>
    <property type="match status" value="1"/>
</dbReference>
<evidence type="ECO:0000259" key="1">
    <source>
        <dbReference type="Pfam" id="PF26215"/>
    </source>
</evidence>
<organism evidence="3 4">
    <name type="scientific">Rotaria sordida</name>
    <dbReference type="NCBI Taxonomy" id="392033"/>
    <lineage>
        <taxon>Eukaryota</taxon>
        <taxon>Metazoa</taxon>
        <taxon>Spiralia</taxon>
        <taxon>Gnathifera</taxon>
        <taxon>Rotifera</taxon>
        <taxon>Eurotatoria</taxon>
        <taxon>Bdelloidea</taxon>
        <taxon>Philodinida</taxon>
        <taxon>Philodinidae</taxon>
        <taxon>Rotaria</taxon>
    </lineage>
</organism>
<proteinExistence type="predicted"/>
<dbReference type="EMBL" id="CAJNOL010008686">
    <property type="protein sequence ID" value="CAF1638157.1"/>
    <property type="molecule type" value="Genomic_DNA"/>
</dbReference>
<dbReference type="Pfam" id="PF26215">
    <property type="entry name" value="HTH_animal"/>
    <property type="match status" value="1"/>
</dbReference>
<comment type="caution">
    <text evidence="3">The sequence shown here is derived from an EMBL/GenBank/DDBJ whole genome shotgun (WGS) entry which is preliminary data.</text>
</comment>
<protein>
    <recommendedName>
        <fullName evidence="1">Helix-turn-helix domain-containing protein</fullName>
    </recommendedName>
</protein>
<sequence>MLPQEESLAILAEFLRVHYCERVNGISIDTIVELGRVVLQANTFVYGNKFYRQIIGGAMGSAFTLTLPNIFMWKWERQTILPKLGSREIYGRYIDNVFFKSNESEDKVKELLEAANNFHPNIKLEYHIGKSIPFLDVVVKNNNGILASSVYHKPSTQPTVVSFLSDHPRYVFRNVIHTALTGAVRYSSSFEVFNNERRVIRLMFLYNRLVVGFRNNPNIEFELSRKRPSSSVLKDPLRKKGLASKTLSLPIDMETSSDPTLLLPDYLKLSDSKFTQMLLTSTSNIMNQDELIESERHITIYSSSYTTRQ</sequence>
<name>A0A816DN31_9BILA</name>
<dbReference type="InterPro" id="IPR058912">
    <property type="entry name" value="HTH_animal"/>
</dbReference>
<evidence type="ECO:0000313" key="4">
    <source>
        <dbReference type="Proteomes" id="UP000663870"/>
    </source>
</evidence>
<dbReference type="PANTHER" id="PTHR21301:SF10">
    <property type="entry name" value="REVERSE TRANSCRIPTASE DOMAIN-CONTAINING PROTEIN"/>
    <property type="match status" value="1"/>
</dbReference>
<evidence type="ECO:0000313" key="2">
    <source>
        <dbReference type="EMBL" id="CAF1448557.1"/>
    </source>
</evidence>
<keyword evidence="4" id="KW-1185">Reference proteome</keyword>
<evidence type="ECO:0000313" key="3">
    <source>
        <dbReference type="EMBL" id="CAF1638157.1"/>
    </source>
</evidence>
<dbReference type="Proteomes" id="UP000663854">
    <property type="component" value="Unassembled WGS sequence"/>
</dbReference>
<dbReference type="AlphaFoldDB" id="A0A816DN31"/>
<dbReference type="EMBL" id="CAJNOH010007065">
    <property type="protein sequence ID" value="CAF1448557.1"/>
    <property type="molecule type" value="Genomic_DNA"/>
</dbReference>
<feature type="domain" description="Helix-turn-helix" evidence="1">
    <location>
        <begin position="160"/>
        <end position="207"/>
    </location>
</feature>
<dbReference type="Proteomes" id="UP000663870">
    <property type="component" value="Unassembled WGS sequence"/>
</dbReference>